<dbReference type="Proteomes" id="UP001055879">
    <property type="component" value="Linkage Group LG06"/>
</dbReference>
<protein>
    <submittedName>
        <fullName evidence="1">Uncharacterized protein</fullName>
    </submittedName>
</protein>
<name>A0ACB9BC99_ARCLA</name>
<gene>
    <name evidence="1" type="ORF">L6452_21053</name>
</gene>
<sequence length="71" mass="8438">MSFISWVNCHFWLSFVTAYTYFFIFFNLHNRARLFMSSPLALDYFCPKISFFILSHLRLESLISDADSIVV</sequence>
<reference evidence="2" key="1">
    <citation type="journal article" date="2022" name="Mol. Ecol. Resour.">
        <title>The genomes of chicory, endive, great burdock and yacon provide insights into Asteraceae palaeo-polyploidization history and plant inulin production.</title>
        <authorList>
            <person name="Fan W."/>
            <person name="Wang S."/>
            <person name="Wang H."/>
            <person name="Wang A."/>
            <person name="Jiang F."/>
            <person name="Liu H."/>
            <person name="Zhao H."/>
            <person name="Xu D."/>
            <person name="Zhang Y."/>
        </authorList>
    </citation>
    <scope>NUCLEOTIDE SEQUENCE [LARGE SCALE GENOMIC DNA]</scope>
    <source>
        <strain evidence="2">cv. Niubang</strain>
    </source>
</reference>
<evidence type="ECO:0000313" key="2">
    <source>
        <dbReference type="Proteomes" id="UP001055879"/>
    </source>
</evidence>
<reference evidence="1 2" key="2">
    <citation type="journal article" date="2022" name="Mol. Ecol. Resour.">
        <title>The genomes of chicory, endive, great burdock and yacon provide insights into Asteraceae paleo-polyploidization history and plant inulin production.</title>
        <authorList>
            <person name="Fan W."/>
            <person name="Wang S."/>
            <person name="Wang H."/>
            <person name="Wang A."/>
            <person name="Jiang F."/>
            <person name="Liu H."/>
            <person name="Zhao H."/>
            <person name="Xu D."/>
            <person name="Zhang Y."/>
        </authorList>
    </citation>
    <scope>NUCLEOTIDE SEQUENCE [LARGE SCALE GENOMIC DNA]</scope>
    <source>
        <strain evidence="2">cv. Niubang</strain>
    </source>
</reference>
<organism evidence="1 2">
    <name type="scientific">Arctium lappa</name>
    <name type="common">Greater burdock</name>
    <name type="synonym">Lappa major</name>
    <dbReference type="NCBI Taxonomy" id="4217"/>
    <lineage>
        <taxon>Eukaryota</taxon>
        <taxon>Viridiplantae</taxon>
        <taxon>Streptophyta</taxon>
        <taxon>Embryophyta</taxon>
        <taxon>Tracheophyta</taxon>
        <taxon>Spermatophyta</taxon>
        <taxon>Magnoliopsida</taxon>
        <taxon>eudicotyledons</taxon>
        <taxon>Gunneridae</taxon>
        <taxon>Pentapetalae</taxon>
        <taxon>asterids</taxon>
        <taxon>campanulids</taxon>
        <taxon>Asterales</taxon>
        <taxon>Asteraceae</taxon>
        <taxon>Carduoideae</taxon>
        <taxon>Cardueae</taxon>
        <taxon>Arctiinae</taxon>
        <taxon>Arctium</taxon>
    </lineage>
</organism>
<keyword evidence="2" id="KW-1185">Reference proteome</keyword>
<dbReference type="EMBL" id="CM042052">
    <property type="protein sequence ID" value="KAI3720142.1"/>
    <property type="molecule type" value="Genomic_DNA"/>
</dbReference>
<accession>A0ACB9BC99</accession>
<evidence type="ECO:0000313" key="1">
    <source>
        <dbReference type="EMBL" id="KAI3720142.1"/>
    </source>
</evidence>
<proteinExistence type="predicted"/>
<comment type="caution">
    <text evidence="1">The sequence shown here is derived from an EMBL/GenBank/DDBJ whole genome shotgun (WGS) entry which is preliminary data.</text>
</comment>